<proteinExistence type="predicted"/>
<gene>
    <name evidence="1" type="ORF">BOTCAL_0263g00150</name>
</gene>
<comment type="caution">
    <text evidence="1">The sequence shown here is derived from an EMBL/GenBank/DDBJ whole genome shotgun (WGS) entry which is preliminary data.</text>
</comment>
<accession>A0A4Y8CWX7</accession>
<organism evidence="1 2">
    <name type="scientific">Botryotinia calthae</name>
    <dbReference type="NCBI Taxonomy" id="38488"/>
    <lineage>
        <taxon>Eukaryota</taxon>
        <taxon>Fungi</taxon>
        <taxon>Dikarya</taxon>
        <taxon>Ascomycota</taxon>
        <taxon>Pezizomycotina</taxon>
        <taxon>Leotiomycetes</taxon>
        <taxon>Helotiales</taxon>
        <taxon>Sclerotiniaceae</taxon>
        <taxon>Botryotinia</taxon>
    </lineage>
</organism>
<name>A0A4Y8CWX7_9HELO</name>
<dbReference type="Proteomes" id="UP000297299">
    <property type="component" value="Unassembled WGS sequence"/>
</dbReference>
<dbReference type="EMBL" id="PHWZ01000262">
    <property type="protein sequence ID" value="TEY51930.1"/>
    <property type="molecule type" value="Genomic_DNA"/>
</dbReference>
<sequence length="113" mass="12840">MHIWKVMTVLVERQDYDKSKLDLGNGNQENSMKVFPSSNIGEAVNPVPATPHQIWIVRLFGGRLWSLCNLCKVWSISSINVPETICTDQALLRRKIAEQNMVSVLSVDVRFLN</sequence>
<evidence type="ECO:0000313" key="1">
    <source>
        <dbReference type="EMBL" id="TEY51930.1"/>
    </source>
</evidence>
<protein>
    <submittedName>
        <fullName evidence="1">Uncharacterized protein</fullName>
    </submittedName>
</protein>
<evidence type="ECO:0000313" key="2">
    <source>
        <dbReference type="Proteomes" id="UP000297299"/>
    </source>
</evidence>
<reference evidence="1 2" key="1">
    <citation type="submission" date="2017-11" db="EMBL/GenBank/DDBJ databases">
        <title>Comparative genomics of Botrytis spp.</title>
        <authorList>
            <person name="Valero-Jimenez C.A."/>
            <person name="Tapia P."/>
            <person name="Veloso J."/>
            <person name="Silva-Moreno E."/>
            <person name="Staats M."/>
            <person name="Valdes J.H."/>
            <person name="Van Kan J.A.L."/>
        </authorList>
    </citation>
    <scope>NUCLEOTIDE SEQUENCE [LARGE SCALE GENOMIC DNA]</scope>
    <source>
        <strain evidence="1 2">MUCL2830</strain>
    </source>
</reference>
<dbReference type="AlphaFoldDB" id="A0A4Y8CWX7"/>
<keyword evidence="2" id="KW-1185">Reference proteome</keyword>
<dbReference type="OrthoDB" id="10305578at2759"/>